<gene>
    <name evidence="2" type="ORF">ALC62_12444</name>
</gene>
<feature type="transmembrane region" description="Helical" evidence="1">
    <location>
        <begin position="57"/>
        <end position="78"/>
    </location>
</feature>
<sequence length="168" mass="19667">LIIVSILCCINSLNNFLKELKICLHELSVVDDTLEALGAAKEYRVLRNWILRITIGWNIYPFINFLKCISVSIVLYSFQSLSFLYFCNTFIYLCMIYVITSSVLICGTVLGYTSSRFHRVNNLLRIIYSDIFENNNADNRCRRQNRSILVSRRITGAKNRKQYIWIIM</sequence>
<keyword evidence="3" id="KW-1185">Reference proteome</keyword>
<protein>
    <submittedName>
        <fullName evidence="2">Uncharacterized protein</fullName>
    </submittedName>
</protein>
<dbReference type="AlphaFoldDB" id="A0A151IB76"/>
<evidence type="ECO:0000256" key="1">
    <source>
        <dbReference type="SAM" id="Phobius"/>
    </source>
</evidence>
<reference evidence="2 3" key="1">
    <citation type="submission" date="2016-03" db="EMBL/GenBank/DDBJ databases">
        <title>Cyphomyrmex costatus WGS genome.</title>
        <authorList>
            <person name="Nygaard S."/>
            <person name="Hu H."/>
            <person name="Boomsma J."/>
            <person name="Zhang G."/>
        </authorList>
    </citation>
    <scope>NUCLEOTIDE SEQUENCE [LARGE SCALE GENOMIC DNA]</scope>
    <source>
        <strain evidence="2">MS0001</strain>
        <tissue evidence="2">Whole body</tissue>
    </source>
</reference>
<keyword evidence="1" id="KW-1133">Transmembrane helix</keyword>
<keyword evidence="1" id="KW-0812">Transmembrane</keyword>
<evidence type="ECO:0000313" key="3">
    <source>
        <dbReference type="Proteomes" id="UP000078542"/>
    </source>
</evidence>
<organism evidence="2 3">
    <name type="scientific">Cyphomyrmex costatus</name>
    <dbReference type="NCBI Taxonomy" id="456900"/>
    <lineage>
        <taxon>Eukaryota</taxon>
        <taxon>Metazoa</taxon>
        <taxon>Ecdysozoa</taxon>
        <taxon>Arthropoda</taxon>
        <taxon>Hexapoda</taxon>
        <taxon>Insecta</taxon>
        <taxon>Pterygota</taxon>
        <taxon>Neoptera</taxon>
        <taxon>Endopterygota</taxon>
        <taxon>Hymenoptera</taxon>
        <taxon>Apocrita</taxon>
        <taxon>Aculeata</taxon>
        <taxon>Formicoidea</taxon>
        <taxon>Formicidae</taxon>
        <taxon>Myrmicinae</taxon>
        <taxon>Cyphomyrmex</taxon>
    </lineage>
</organism>
<feature type="non-terminal residue" evidence="2">
    <location>
        <position position="1"/>
    </location>
</feature>
<dbReference type="EMBL" id="KQ978124">
    <property type="protein sequence ID" value="KYM96889.1"/>
    <property type="molecule type" value="Genomic_DNA"/>
</dbReference>
<dbReference type="Proteomes" id="UP000078542">
    <property type="component" value="Unassembled WGS sequence"/>
</dbReference>
<feature type="transmembrane region" description="Helical" evidence="1">
    <location>
        <begin position="90"/>
        <end position="112"/>
    </location>
</feature>
<proteinExistence type="predicted"/>
<evidence type="ECO:0000313" key="2">
    <source>
        <dbReference type="EMBL" id="KYM96889.1"/>
    </source>
</evidence>
<name>A0A151IB76_9HYME</name>
<keyword evidence="1" id="KW-0472">Membrane</keyword>
<accession>A0A151IB76</accession>